<protein>
    <recommendedName>
        <fullName evidence="3">Flagellar FliJ protein</fullName>
    </recommendedName>
</protein>
<dbReference type="GO" id="GO:0015031">
    <property type="term" value="P:protein transport"/>
    <property type="evidence" value="ECO:0007669"/>
    <property type="project" value="UniProtKB-KW"/>
</dbReference>
<keyword evidence="5" id="KW-1003">Cell membrane</keyword>
<proteinExistence type="inferred from homology"/>
<evidence type="ECO:0000256" key="1">
    <source>
        <dbReference type="ARBA" id="ARBA00004413"/>
    </source>
</evidence>
<dbReference type="AlphaFoldDB" id="A0A5Q2QE14"/>
<keyword evidence="7" id="KW-1005">Bacterial flagellum biogenesis</keyword>
<evidence type="ECO:0000256" key="2">
    <source>
        <dbReference type="ARBA" id="ARBA00010004"/>
    </source>
</evidence>
<evidence type="ECO:0000256" key="3">
    <source>
        <dbReference type="ARBA" id="ARBA00020392"/>
    </source>
</evidence>
<dbReference type="InterPro" id="IPR053716">
    <property type="entry name" value="Flag_assembly_chemotaxis_eff"/>
</dbReference>
<dbReference type="Pfam" id="PF02050">
    <property type="entry name" value="FliJ"/>
    <property type="match status" value="1"/>
</dbReference>
<evidence type="ECO:0000256" key="5">
    <source>
        <dbReference type="ARBA" id="ARBA00022475"/>
    </source>
</evidence>
<evidence type="ECO:0000256" key="7">
    <source>
        <dbReference type="ARBA" id="ARBA00022795"/>
    </source>
</evidence>
<evidence type="ECO:0000256" key="9">
    <source>
        <dbReference type="ARBA" id="ARBA00023136"/>
    </source>
</evidence>
<feature type="region of interest" description="Disordered" evidence="12">
    <location>
        <begin position="83"/>
        <end position="144"/>
    </location>
</feature>
<keyword evidence="8" id="KW-0653">Protein transport</keyword>
<name>A0A5Q2QE14_9GAMM</name>
<keyword evidence="4" id="KW-0813">Transport</keyword>
<sequence>MDPKRLEKLRWLAELRVDKAARQLAEHQQRIRETTQQIEDFQQFKAMSEAPLREHETLNAAGLRARQNRLGFLKKLESAIEASARKLDNQRSDHDRAEDLWRLQRQKEQGLESLVDSARDALERADTQRADRDATEQWRHTRPR</sequence>
<evidence type="ECO:0000256" key="8">
    <source>
        <dbReference type="ARBA" id="ARBA00022927"/>
    </source>
</evidence>
<organism evidence="13 14">
    <name type="scientific">Litorivicinus lipolyticus</name>
    <dbReference type="NCBI Taxonomy" id="418701"/>
    <lineage>
        <taxon>Bacteria</taxon>
        <taxon>Pseudomonadati</taxon>
        <taxon>Pseudomonadota</taxon>
        <taxon>Gammaproteobacteria</taxon>
        <taxon>Oceanospirillales</taxon>
        <taxon>Litorivicinaceae</taxon>
        <taxon>Litorivicinus</taxon>
    </lineage>
</organism>
<dbReference type="GO" id="GO:0005886">
    <property type="term" value="C:plasma membrane"/>
    <property type="evidence" value="ECO:0007669"/>
    <property type="project" value="UniProtKB-SubCell"/>
</dbReference>
<dbReference type="Gene3D" id="1.10.287.1700">
    <property type="match status" value="1"/>
</dbReference>
<dbReference type="InterPro" id="IPR012823">
    <property type="entry name" value="Flagell_FliJ"/>
</dbReference>
<evidence type="ECO:0000313" key="13">
    <source>
        <dbReference type="EMBL" id="QGG80237.1"/>
    </source>
</evidence>
<dbReference type="KEGG" id="llp:GH975_06455"/>
<evidence type="ECO:0000256" key="12">
    <source>
        <dbReference type="SAM" id="MobiDB-lite"/>
    </source>
</evidence>
<accession>A0A5Q2QE14</accession>
<dbReference type="GO" id="GO:0006935">
    <property type="term" value="P:chemotaxis"/>
    <property type="evidence" value="ECO:0007669"/>
    <property type="project" value="UniProtKB-KW"/>
</dbReference>
<dbReference type="GO" id="GO:0044781">
    <property type="term" value="P:bacterial-type flagellum organization"/>
    <property type="evidence" value="ECO:0007669"/>
    <property type="project" value="UniProtKB-KW"/>
</dbReference>
<gene>
    <name evidence="13" type="ORF">GH975_06455</name>
</gene>
<evidence type="ECO:0000313" key="14">
    <source>
        <dbReference type="Proteomes" id="UP000388235"/>
    </source>
</evidence>
<reference evidence="13 14" key="1">
    <citation type="submission" date="2019-11" db="EMBL/GenBank/DDBJ databases">
        <authorList>
            <person name="Khan S.A."/>
            <person name="Jeon C.O."/>
            <person name="Chun B.H."/>
        </authorList>
    </citation>
    <scope>NUCLEOTIDE SEQUENCE [LARGE SCALE GENOMIC DNA]</scope>
    <source>
        <strain evidence="13 14">IMCC 1097</strain>
    </source>
</reference>
<feature type="compositionally biased region" description="Basic and acidic residues" evidence="12">
    <location>
        <begin position="83"/>
        <end position="110"/>
    </location>
</feature>
<evidence type="ECO:0000256" key="4">
    <source>
        <dbReference type="ARBA" id="ARBA00022448"/>
    </source>
</evidence>
<feature type="compositionally biased region" description="Basic and acidic residues" evidence="12">
    <location>
        <begin position="117"/>
        <end position="144"/>
    </location>
</feature>
<evidence type="ECO:0000256" key="10">
    <source>
        <dbReference type="ARBA" id="ARBA00023225"/>
    </source>
</evidence>
<evidence type="ECO:0000256" key="11">
    <source>
        <dbReference type="SAM" id="Coils"/>
    </source>
</evidence>
<keyword evidence="9" id="KW-0472">Membrane</keyword>
<evidence type="ECO:0000256" key="6">
    <source>
        <dbReference type="ARBA" id="ARBA00022500"/>
    </source>
</evidence>
<dbReference type="EMBL" id="CP045871">
    <property type="protein sequence ID" value="QGG80237.1"/>
    <property type="molecule type" value="Genomic_DNA"/>
</dbReference>
<keyword evidence="10" id="KW-1006">Bacterial flagellum protein export</keyword>
<dbReference type="Proteomes" id="UP000388235">
    <property type="component" value="Chromosome"/>
</dbReference>
<dbReference type="GO" id="GO:0071973">
    <property type="term" value="P:bacterial-type flagellum-dependent cell motility"/>
    <property type="evidence" value="ECO:0007669"/>
    <property type="project" value="InterPro"/>
</dbReference>
<keyword evidence="14" id="KW-1185">Reference proteome</keyword>
<keyword evidence="6" id="KW-0145">Chemotaxis</keyword>
<comment type="subcellular location">
    <subcellularLocation>
        <location evidence="1">Cell membrane</location>
        <topology evidence="1">Peripheral membrane protein</topology>
        <orientation evidence="1">Cytoplasmic side</orientation>
    </subcellularLocation>
</comment>
<keyword evidence="11" id="KW-0175">Coiled coil</keyword>
<comment type="similarity">
    <text evidence="2">Belongs to the FliJ family.</text>
</comment>
<dbReference type="GO" id="GO:0009288">
    <property type="term" value="C:bacterial-type flagellum"/>
    <property type="evidence" value="ECO:0007669"/>
    <property type="project" value="InterPro"/>
</dbReference>
<feature type="coiled-coil region" evidence="11">
    <location>
        <begin position="17"/>
        <end position="44"/>
    </location>
</feature>